<evidence type="ECO:0000313" key="5">
    <source>
        <dbReference type="Proteomes" id="UP001595843"/>
    </source>
</evidence>
<accession>A0ABV8JE68</accession>
<dbReference type="InterPro" id="IPR022998">
    <property type="entry name" value="ThiamineP_synth_TenI"/>
</dbReference>
<comment type="caution">
    <text evidence="4">The sequence shown here is derived from an EMBL/GenBank/DDBJ whole genome shotgun (WGS) entry which is preliminary data.</text>
</comment>
<evidence type="ECO:0000259" key="3">
    <source>
        <dbReference type="Pfam" id="PF02581"/>
    </source>
</evidence>
<feature type="domain" description="Thiamine phosphate synthase/TenI" evidence="3">
    <location>
        <begin position="39"/>
        <end position="202"/>
    </location>
</feature>
<dbReference type="InterPro" id="IPR036206">
    <property type="entry name" value="ThiamineP_synth_sf"/>
</dbReference>
<organism evidence="4 5">
    <name type="scientific">Salinithrix halophila</name>
    <dbReference type="NCBI Taxonomy" id="1485204"/>
    <lineage>
        <taxon>Bacteria</taxon>
        <taxon>Bacillati</taxon>
        <taxon>Bacillota</taxon>
        <taxon>Bacilli</taxon>
        <taxon>Bacillales</taxon>
        <taxon>Thermoactinomycetaceae</taxon>
        <taxon>Salinithrix</taxon>
    </lineage>
</organism>
<dbReference type="Proteomes" id="UP001595843">
    <property type="component" value="Unassembled WGS sequence"/>
</dbReference>
<dbReference type="EMBL" id="JBHSAP010000009">
    <property type="protein sequence ID" value="MFC4076698.1"/>
    <property type="molecule type" value="Genomic_DNA"/>
</dbReference>
<dbReference type="InterPro" id="IPR013785">
    <property type="entry name" value="Aldolase_TIM"/>
</dbReference>
<comment type="pathway">
    <text evidence="1">Cofactor biosynthesis; thiamine diphosphate biosynthesis.</text>
</comment>
<dbReference type="Gene3D" id="3.20.20.70">
    <property type="entry name" value="Aldolase class I"/>
    <property type="match status" value="1"/>
</dbReference>
<dbReference type="PANTHER" id="PTHR20857:SF15">
    <property type="entry name" value="THIAMINE-PHOSPHATE SYNTHASE"/>
    <property type="match status" value="1"/>
</dbReference>
<keyword evidence="5" id="KW-1185">Reference proteome</keyword>
<keyword evidence="2" id="KW-0784">Thiamine biosynthesis</keyword>
<sequence length="229" mass="24666">MHRQTKKRTGIPMDAGFFVSEPQLHFISPSKIGLEKLLWMCRQVAPWVTRIHLRQKTLTQAELLRWGKALIEEGGIDREQLTVNGSPWVAAELGCGAVHLPEAGPSPAEVRNILGSVAEVGCSVHSLEAARRKAANGADYLFFGHVFKTASKRGYPPRGLEELKALCAGVSLPVIALGGVTVERISELKSVGAAGVAVISAIADAPCPGEEAERLATILRVSWTERSGW</sequence>
<dbReference type="Pfam" id="PF02581">
    <property type="entry name" value="TMP-TENI"/>
    <property type="match status" value="1"/>
</dbReference>
<dbReference type="CDD" id="cd00564">
    <property type="entry name" value="TMP_TenI"/>
    <property type="match status" value="1"/>
</dbReference>
<dbReference type="RefSeq" id="WP_380704786.1">
    <property type="nucleotide sequence ID" value="NZ_JBHSAP010000009.1"/>
</dbReference>
<evidence type="ECO:0000256" key="1">
    <source>
        <dbReference type="ARBA" id="ARBA00004948"/>
    </source>
</evidence>
<name>A0ABV8JE68_9BACL</name>
<evidence type="ECO:0000313" key="4">
    <source>
        <dbReference type="EMBL" id="MFC4076698.1"/>
    </source>
</evidence>
<dbReference type="PANTHER" id="PTHR20857">
    <property type="entry name" value="THIAMINE-PHOSPHATE PYROPHOSPHORYLASE"/>
    <property type="match status" value="1"/>
</dbReference>
<reference evidence="5" key="1">
    <citation type="journal article" date="2019" name="Int. J. Syst. Evol. Microbiol.">
        <title>The Global Catalogue of Microorganisms (GCM) 10K type strain sequencing project: providing services to taxonomists for standard genome sequencing and annotation.</title>
        <authorList>
            <consortium name="The Broad Institute Genomics Platform"/>
            <consortium name="The Broad Institute Genome Sequencing Center for Infectious Disease"/>
            <person name="Wu L."/>
            <person name="Ma J."/>
        </authorList>
    </citation>
    <scope>NUCLEOTIDE SEQUENCE [LARGE SCALE GENOMIC DNA]</scope>
    <source>
        <strain evidence="5">IBRC-M 10813</strain>
    </source>
</reference>
<protein>
    <submittedName>
        <fullName evidence="4">Thiamine phosphate synthase</fullName>
    </submittedName>
</protein>
<dbReference type="SUPFAM" id="SSF51391">
    <property type="entry name" value="Thiamin phosphate synthase"/>
    <property type="match status" value="1"/>
</dbReference>
<gene>
    <name evidence="4" type="ORF">ACFOUO_07735</name>
</gene>
<proteinExistence type="predicted"/>
<evidence type="ECO:0000256" key="2">
    <source>
        <dbReference type="ARBA" id="ARBA00022977"/>
    </source>
</evidence>